<sequence length="57" mass="6477">MAFGTGYSHPHTPENFFNPDLDLNISSIDLNSIMDVDPSIQELNPQDLEQYLRGNVR</sequence>
<keyword evidence="2" id="KW-1185">Reference proteome</keyword>
<accession>A0A183J684</accession>
<evidence type="ECO:0000313" key="1">
    <source>
        <dbReference type="EMBL" id="VDP39592.1"/>
    </source>
</evidence>
<dbReference type="AlphaFoldDB" id="A0A183J684"/>
<gene>
    <name evidence="1" type="ORF">SBAD_LOCUS11382</name>
</gene>
<proteinExistence type="predicted"/>
<dbReference type="EMBL" id="UZAM01015555">
    <property type="protein sequence ID" value="VDP39592.1"/>
    <property type="molecule type" value="Genomic_DNA"/>
</dbReference>
<name>A0A183J684_9BILA</name>
<organism evidence="3">
    <name type="scientific">Soboliphyme baturini</name>
    <dbReference type="NCBI Taxonomy" id="241478"/>
    <lineage>
        <taxon>Eukaryota</taxon>
        <taxon>Metazoa</taxon>
        <taxon>Ecdysozoa</taxon>
        <taxon>Nematoda</taxon>
        <taxon>Enoplea</taxon>
        <taxon>Dorylaimia</taxon>
        <taxon>Dioctophymatida</taxon>
        <taxon>Dioctophymatoidea</taxon>
        <taxon>Soboliphymatidae</taxon>
        <taxon>Soboliphyme</taxon>
    </lineage>
</organism>
<dbReference type="WBParaSite" id="SBAD_0001176801-mRNA-1">
    <property type="protein sequence ID" value="SBAD_0001176801-mRNA-1"/>
    <property type="gene ID" value="SBAD_0001176801"/>
</dbReference>
<evidence type="ECO:0000313" key="3">
    <source>
        <dbReference type="WBParaSite" id="SBAD_0001176801-mRNA-1"/>
    </source>
</evidence>
<evidence type="ECO:0000313" key="2">
    <source>
        <dbReference type="Proteomes" id="UP000270296"/>
    </source>
</evidence>
<protein>
    <submittedName>
        <fullName evidence="3">TORC_C domain-containing protein</fullName>
    </submittedName>
</protein>
<dbReference type="OrthoDB" id="2020426at2759"/>
<reference evidence="3" key="1">
    <citation type="submission" date="2016-06" db="UniProtKB">
        <authorList>
            <consortium name="WormBaseParasite"/>
        </authorList>
    </citation>
    <scope>IDENTIFICATION</scope>
</reference>
<reference evidence="1 2" key="2">
    <citation type="submission" date="2018-11" db="EMBL/GenBank/DDBJ databases">
        <authorList>
            <consortium name="Pathogen Informatics"/>
        </authorList>
    </citation>
    <scope>NUCLEOTIDE SEQUENCE [LARGE SCALE GENOMIC DNA]</scope>
</reference>
<dbReference type="Proteomes" id="UP000270296">
    <property type="component" value="Unassembled WGS sequence"/>
</dbReference>